<comment type="caution">
    <text evidence="2">The sequence shown here is derived from an EMBL/GenBank/DDBJ whole genome shotgun (WGS) entry which is preliminary data.</text>
</comment>
<dbReference type="PANTHER" id="PTHR15581">
    <property type="entry name" value="CENTROMERE PROTEIN R"/>
    <property type="match status" value="1"/>
</dbReference>
<keyword evidence="3" id="KW-1185">Reference proteome</keyword>
<proteinExistence type="predicted"/>
<accession>A0A7L4D5C1</accession>
<feature type="non-terminal residue" evidence="2">
    <location>
        <position position="1"/>
    </location>
</feature>
<dbReference type="OrthoDB" id="8839831at2759"/>
<organism evidence="2 3">
    <name type="scientific">Eurystomus gularis</name>
    <dbReference type="NCBI Taxonomy" id="325343"/>
    <lineage>
        <taxon>Eukaryota</taxon>
        <taxon>Metazoa</taxon>
        <taxon>Chordata</taxon>
        <taxon>Craniata</taxon>
        <taxon>Vertebrata</taxon>
        <taxon>Euteleostomi</taxon>
        <taxon>Archelosauria</taxon>
        <taxon>Archosauria</taxon>
        <taxon>Dinosauria</taxon>
        <taxon>Saurischia</taxon>
        <taxon>Theropoda</taxon>
        <taxon>Coelurosauria</taxon>
        <taxon>Aves</taxon>
        <taxon>Neognathae</taxon>
        <taxon>Neoaves</taxon>
        <taxon>Telluraves</taxon>
        <taxon>Coraciimorphae</taxon>
        <taxon>Coraciiformes</taxon>
        <taxon>Coraciidae</taxon>
        <taxon>Eurystomus</taxon>
    </lineage>
</organism>
<evidence type="ECO:0000313" key="2">
    <source>
        <dbReference type="EMBL" id="NXW56997.1"/>
    </source>
</evidence>
<evidence type="ECO:0000256" key="1">
    <source>
        <dbReference type="SAM" id="MobiDB-lite"/>
    </source>
</evidence>
<feature type="non-terminal residue" evidence="2">
    <location>
        <position position="161"/>
    </location>
</feature>
<dbReference type="EMBL" id="VZZY01007495">
    <property type="protein sequence ID" value="NXW56997.1"/>
    <property type="molecule type" value="Genomic_DNA"/>
</dbReference>
<dbReference type="AlphaFoldDB" id="A0A7L4D5C1"/>
<feature type="compositionally biased region" description="Basic and acidic residues" evidence="1">
    <location>
        <begin position="1"/>
        <end position="14"/>
    </location>
</feature>
<name>A0A7L4D5C1_9AVES</name>
<evidence type="ECO:0000313" key="3">
    <source>
        <dbReference type="Proteomes" id="UP000541249"/>
    </source>
</evidence>
<dbReference type="PANTHER" id="PTHR15581:SF0">
    <property type="entry name" value="CENTROMERE PROTEIN R"/>
    <property type="match status" value="1"/>
</dbReference>
<feature type="compositionally biased region" description="Polar residues" evidence="1">
    <location>
        <begin position="27"/>
        <end position="46"/>
    </location>
</feature>
<reference evidence="2 3" key="1">
    <citation type="submission" date="2019-09" db="EMBL/GenBank/DDBJ databases">
        <title>Bird 10,000 Genomes (B10K) Project - Family phase.</title>
        <authorList>
            <person name="Zhang G."/>
        </authorList>
    </citation>
    <scope>NUCLEOTIDE SEQUENCE [LARGE SCALE GENOMIC DNA]</scope>
    <source>
        <strain evidence="2">B10K-DU-002-51</strain>
        <tissue evidence="2">Muscle</tissue>
    </source>
</reference>
<dbReference type="GO" id="GO:0034080">
    <property type="term" value="P:CENP-A containing chromatin assembly"/>
    <property type="evidence" value="ECO:0007669"/>
    <property type="project" value="InterPro"/>
</dbReference>
<dbReference type="Pfam" id="PF06729">
    <property type="entry name" value="CENP-R"/>
    <property type="match status" value="1"/>
</dbReference>
<gene>
    <name evidence="2" type="primary">Cenpr</name>
    <name evidence="2" type="ORF">EURGUL_R05315</name>
</gene>
<protein>
    <submittedName>
        <fullName evidence="2">CENPR protein</fullName>
    </submittedName>
</protein>
<dbReference type="GO" id="GO:0006355">
    <property type="term" value="P:regulation of DNA-templated transcription"/>
    <property type="evidence" value="ECO:0007669"/>
    <property type="project" value="InterPro"/>
</dbReference>
<dbReference type="Proteomes" id="UP000541249">
    <property type="component" value="Unassembled WGS sequence"/>
</dbReference>
<feature type="compositionally biased region" description="Low complexity" evidence="1">
    <location>
        <begin position="58"/>
        <end position="71"/>
    </location>
</feature>
<feature type="region of interest" description="Disordered" evidence="1">
    <location>
        <begin position="1"/>
        <end position="84"/>
    </location>
</feature>
<dbReference type="GO" id="GO:0005654">
    <property type="term" value="C:nucleoplasm"/>
    <property type="evidence" value="ECO:0007669"/>
    <property type="project" value="TreeGrafter"/>
</dbReference>
<sequence>KRALKLDAVKKDNPSDVTPLKTKKKNLNSYSPTTGTCKMSPFSSPASHKAPNLGSPPSNGEGAERSGSASGLPRRGQPQTEEKTFLELQSKVKSSLHRILKIRANLKSLQALEGSRELENIIGVSDLSCPLSAQVQKTQVLMSQAEELQLWKRNDGKLPAR</sequence>
<dbReference type="InterPro" id="IPR009601">
    <property type="entry name" value="CENP-R"/>
</dbReference>